<feature type="domain" description="ABC transporter" evidence="3">
    <location>
        <begin position="20"/>
        <end position="67"/>
    </location>
</feature>
<dbReference type="EMBL" id="JAUSRB010000002">
    <property type="protein sequence ID" value="MDP9868944.1"/>
    <property type="molecule type" value="Genomic_DNA"/>
</dbReference>
<proteinExistence type="inferred from homology"/>
<name>A0ABT9RI35_9ACTN</name>
<dbReference type="Proteomes" id="UP001230426">
    <property type="component" value="Unassembled WGS sequence"/>
</dbReference>
<evidence type="ECO:0000313" key="4">
    <source>
        <dbReference type="EMBL" id="MDP9868944.1"/>
    </source>
</evidence>
<dbReference type="SUPFAM" id="SSF52540">
    <property type="entry name" value="P-loop containing nucleoside triphosphate hydrolases"/>
    <property type="match status" value="1"/>
</dbReference>
<dbReference type="Pfam" id="PF00005">
    <property type="entry name" value="ABC_tran"/>
    <property type="match status" value="1"/>
</dbReference>
<evidence type="ECO:0000256" key="2">
    <source>
        <dbReference type="ARBA" id="ARBA00022448"/>
    </source>
</evidence>
<sequence length="68" mass="7054">MNAVRAANLSKHYGGVAAVADLTFDVEPGQVTGSLVLNGAGKSTTMRMILGLDRPSVGSVLIDGRPYH</sequence>
<reference evidence="4 5" key="1">
    <citation type="submission" date="2023-07" db="EMBL/GenBank/DDBJ databases">
        <title>Sequencing the genomes of 1000 actinobacteria strains.</title>
        <authorList>
            <person name="Klenk H.-P."/>
        </authorList>
    </citation>
    <scope>NUCLEOTIDE SEQUENCE [LARGE SCALE GENOMIC DNA]</scope>
    <source>
        <strain evidence="4 5">DSM 44109</strain>
    </source>
</reference>
<dbReference type="InterPro" id="IPR003439">
    <property type="entry name" value="ABC_transporter-like_ATP-bd"/>
</dbReference>
<accession>A0ABT9RI35</accession>
<comment type="similarity">
    <text evidence="1">Belongs to the ABC transporter superfamily.</text>
</comment>
<organism evidence="4 5">
    <name type="scientific">Streptosporangium brasiliense</name>
    <dbReference type="NCBI Taxonomy" id="47480"/>
    <lineage>
        <taxon>Bacteria</taxon>
        <taxon>Bacillati</taxon>
        <taxon>Actinomycetota</taxon>
        <taxon>Actinomycetes</taxon>
        <taxon>Streptosporangiales</taxon>
        <taxon>Streptosporangiaceae</taxon>
        <taxon>Streptosporangium</taxon>
    </lineage>
</organism>
<evidence type="ECO:0000313" key="5">
    <source>
        <dbReference type="Proteomes" id="UP001230426"/>
    </source>
</evidence>
<comment type="caution">
    <text evidence="4">The sequence shown here is derived from an EMBL/GenBank/DDBJ whole genome shotgun (WGS) entry which is preliminary data.</text>
</comment>
<dbReference type="PANTHER" id="PTHR43335">
    <property type="entry name" value="ABC TRANSPORTER, ATP-BINDING PROTEIN"/>
    <property type="match status" value="1"/>
</dbReference>
<keyword evidence="2" id="KW-0813">Transport</keyword>
<keyword evidence="5" id="KW-1185">Reference proteome</keyword>
<evidence type="ECO:0000256" key="1">
    <source>
        <dbReference type="ARBA" id="ARBA00005417"/>
    </source>
</evidence>
<dbReference type="InterPro" id="IPR027417">
    <property type="entry name" value="P-loop_NTPase"/>
</dbReference>
<evidence type="ECO:0000259" key="3">
    <source>
        <dbReference type="Pfam" id="PF00005"/>
    </source>
</evidence>
<dbReference type="Gene3D" id="3.40.50.300">
    <property type="entry name" value="P-loop containing nucleotide triphosphate hydrolases"/>
    <property type="match status" value="1"/>
</dbReference>
<dbReference type="PANTHER" id="PTHR43335:SF4">
    <property type="entry name" value="ABC TRANSPORTER, ATP-BINDING PROTEIN"/>
    <property type="match status" value="1"/>
</dbReference>
<protein>
    <submittedName>
        <fullName evidence="4">ABC-type multidrug transport system ATPase subunit</fullName>
    </submittedName>
</protein>
<dbReference type="RefSeq" id="WP_370879748.1">
    <property type="nucleotide sequence ID" value="NZ_JAUSRB010000002.1"/>
</dbReference>
<gene>
    <name evidence="4" type="ORF">J2S55_008210</name>
</gene>